<evidence type="ECO:0000256" key="9">
    <source>
        <dbReference type="ARBA" id="ARBA00023235"/>
    </source>
</evidence>
<dbReference type="InterPro" id="IPR011876">
    <property type="entry name" value="IsopentenylPP_isomerase_typ1"/>
</dbReference>
<dbReference type="PANTHER" id="PTHR10885">
    <property type="entry name" value="ISOPENTENYL-DIPHOSPHATE DELTA-ISOMERASE"/>
    <property type="match status" value="1"/>
</dbReference>
<sequence length="176" mass="20021">MQEPQVILVDQYDQEIGAMGKLQAHVEGKLHRAFSIFLFNENGDLILQQRALSKYHSGGLWTNTCCSHPAPGEFIEDAVQRRLQEELGINAPVDRVGEVLYKAKFGNGLTEHEYDYVFVGQYSGSFAPNAEEVEQLKFISINDLEKWLEDQPEDFTAWFPLCLDIVKRNLETKAIA</sequence>
<dbReference type="Proteomes" id="UP000585050">
    <property type="component" value="Unassembled WGS sequence"/>
</dbReference>
<dbReference type="GO" id="GO:0050992">
    <property type="term" value="P:dimethylallyl diphosphate biosynthetic process"/>
    <property type="evidence" value="ECO:0007669"/>
    <property type="project" value="UniProtKB-UniPathway"/>
</dbReference>
<protein>
    <recommendedName>
        <fullName evidence="3 10">Isopentenyl-diphosphate delta-isomerase</fullName>
        <ecNumber evidence="3 10">5.3.3.2</ecNumber>
    </recommendedName>
</protein>
<dbReference type="InterPro" id="IPR056375">
    <property type="entry name" value="Idi_bact"/>
</dbReference>
<dbReference type="AlphaFoldDB" id="A0A7X8XUZ3"/>
<dbReference type="GO" id="GO:0009240">
    <property type="term" value="P:isopentenyl diphosphate biosynthetic process"/>
    <property type="evidence" value="ECO:0007669"/>
    <property type="project" value="TreeGrafter"/>
</dbReference>
<dbReference type="SUPFAM" id="SSF55811">
    <property type="entry name" value="Nudix"/>
    <property type="match status" value="1"/>
</dbReference>
<comment type="pathway">
    <text evidence="1">Isoprenoid biosynthesis; dimethylallyl diphosphate biosynthesis; dimethylallyl diphosphate from isopentenyl diphosphate: step 1/1.</text>
</comment>
<keyword evidence="9 13" id="KW-0413">Isomerase</keyword>
<dbReference type="Pfam" id="PF00293">
    <property type="entry name" value="NUDIX"/>
    <property type="match status" value="1"/>
</dbReference>
<evidence type="ECO:0000256" key="8">
    <source>
        <dbReference type="ARBA" id="ARBA00023229"/>
    </source>
</evidence>
<reference evidence="13 14" key="1">
    <citation type="submission" date="2020-04" db="EMBL/GenBank/DDBJ databases">
        <title>Flammeovirga sp. SR4, a novel species isolated from seawater.</title>
        <authorList>
            <person name="Wang X."/>
        </authorList>
    </citation>
    <scope>NUCLEOTIDE SEQUENCE [LARGE SCALE GENOMIC DNA]</scope>
    <source>
        <strain evidence="13 14">SR4</strain>
    </source>
</reference>
<dbReference type="PROSITE" id="PS51462">
    <property type="entry name" value="NUDIX"/>
    <property type="match status" value="1"/>
</dbReference>
<dbReference type="UniPathway" id="UPA00059">
    <property type="reaction ID" value="UER00104"/>
</dbReference>
<evidence type="ECO:0000313" key="13">
    <source>
        <dbReference type="EMBL" id="NLR90575.1"/>
    </source>
</evidence>
<dbReference type="Gene3D" id="3.90.79.10">
    <property type="entry name" value="Nucleoside Triphosphate Pyrophosphohydrolase"/>
    <property type="match status" value="1"/>
</dbReference>
<dbReference type="EC" id="5.3.3.2" evidence="3 10"/>
<gene>
    <name evidence="13" type="primary">idi</name>
    <name evidence="13" type="ORF">HGP29_05125</name>
</gene>
<name>A0A7X8XUZ3_9BACT</name>
<proteinExistence type="inferred from homology"/>
<dbReference type="InterPro" id="IPR000086">
    <property type="entry name" value="NUDIX_hydrolase_dom"/>
</dbReference>
<evidence type="ECO:0000256" key="10">
    <source>
        <dbReference type="NCBIfam" id="TIGR02150"/>
    </source>
</evidence>
<dbReference type="NCBIfam" id="NF002995">
    <property type="entry name" value="PRK03759.1"/>
    <property type="match status" value="1"/>
</dbReference>
<dbReference type="GO" id="GO:0004452">
    <property type="term" value="F:isopentenyl-diphosphate delta-isomerase activity"/>
    <property type="evidence" value="ECO:0007669"/>
    <property type="project" value="UniProtKB-UniRule"/>
</dbReference>
<dbReference type="RefSeq" id="WP_168881301.1">
    <property type="nucleotide sequence ID" value="NZ_JABAIL010000002.1"/>
</dbReference>
<evidence type="ECO:0000256" key="3">
    <source>
        <dbReference type="ARBA" id="ARBA00012057"/>
    </source>
</evidence>
<keyword evidence="14" id="KW-1185">Reference proteome</keyword>
<dbReference type="InterPro" id="IPR015797">
    <property type="entry name" value="NUDIX_hydrolase-like_dom_sf"/>
</dbReference>
<evidence type="ECO:0000313" key="14">
    <source>
        <dbReference type="Proteomes" id="UP000585050"/>
    </source>
</evidence>
<dbReference type="NCBIfam" id="TIGR02150">
    <property type="entry name" value="IPP_isom_1"/>
    <property type="match status" value="1"/>
</dbReference>
<evidence type="ECO:0000256" key="11">
    <source>
        <dbReference type="PIRSR" id="PIRSR018427-1"/>
    </source>
</evidence>
<feature type="active site" evidence="11">
    <location>
        <position position="113"/>
    </location>
</feature>
<keyword evidence="7" id="KW-0464">Manganese</keyword>
<organism evidence="13 14">
    <name type="scientific">Flammeovirga agarivorans</name>
    <dbReference type="NCBI Taxonomy" id="2726742"/>
    <lineage>
        <taxon>Bacteria</taxon>
        <taxon>Pseudomonadati</taxon>
        <taxon>Bacteroidota</taxon>
        <taxon>Cytophagia</taxon>
        <taxon>Cytophagales</taxon>
        <taxon>Flammeovirgaceae</taxon>
        <taxon>Flammeovirga</taxon>
    </lineage>
</organism>
<evidence type="ECO:0000256" key="1">
    <source>
        <dbReference type="ARBA" id="ARBA00004826"/>
    </source>
</evidence>
<evidence type="ECO:0000256" key="4">
    <source>
        <dbReference type="ARBA" id="ARBA00022490"/>
    </source>
</evidence>
<dbReference type="PANTHER" id="PTHR10885:SF0">
    <property type="entry name" value="ISOPENTENYL-DIPHOSPHATE DELTA-ISOMERASE"/>
    <property type="match status" value="1"/>
</dbReference>
<feature type="active site" evidence="11">
    <location>
        <position position="66"/>
    </location>
</feature>
<dbReference type="GO" id="GO:0005737">
    <property type="term" value="C:cytoplasm"/>
    <property type="evidence" value="ECO:0007669"/>
    <property type="project" value="TreeGrafter"/>
</dbReference>
<dbReference type="GO" id="GO:0046872">
    <property type="term" value="F:metal ion binding"/>
    <property type="evidence" value="ECO:0007669"/>
    <property type="project" value="UniProtKB-KW"/>
</dbReference>
<keyword evidence="5" id="KW-0479">Metal-binding</keyword>
<feature type="domain" description="Nudix hydrolase" evidence="12">
    <location>
        <begin position="29"/>
        <end position="161"/>
    </location>
</feature>
<dbReference type="EMBL" id="JABAIL010000002">
    <property type="protein sequence ID" value="NLR90575.1"/>
    <property type="molecule type" value="Genomic_DNA"/>
</dbReference>
<evidence type="ECO:0000256" key="7">
    <source>
        <dbReference type="ARBA" id="ARBA00023211"/>
    </source>
</evidence>
<evidence type="ECO:0000256" key="5">
    <source>
        <dbReference type="ARBA" id="ARBA00022723"/>
    </source>
</evidence>
<evidence type="ECO:0000259" key="12">
    <source>
        <dbReference type="PROSITE" id="PS51462"/>
    </source>
</evidence>
<keyword evidence="8" id="KW-0414">Isoprene biosynthesis</keyword>
<dbReference type="CDD" id="cd02885">
    <property type="entry name" value="NUDIX_IPP_Isomerase"/>
    <property type="match status" value="1"/>
</dbReference>
<evidence type="ECO:0000256" key="6">
    <source>
        <dbReference type="ARBA" id="ARBA00022842"/>
    </source>
</evidence>
<comment type="caution">
    <text evidence="13">The sequence shown here is derived from an EMBL/GenBank/DDBJ whole genome shotgun (WGS) entry which is preliminary data.</text>
</comment>
<dbReference type="HAMAP" id="MF_00202">
    <property type="entry name" value="Idi"/>
    <property type="match status" value="1"/>
</dbReference>
<dbReference type="PIRSF" id="PIRSF018427">
    <property type="entry name" value="Isopntndiph_ism"/>
    <property type="match status" value="1"/>
</dbReference>
<accession>A0A7X8XUZ3</accession>
<evidence type="ECO:0000256" key="2">
    <source>
        <dbReference type="ARBA" id="ARBA00007579"/>
    </source>
</evidence>
<comment type="similarity">
    <text evidence="2">Belongs to the IPP isomerase type 1 family.</text>
</comment>
<keyword evidence="4" id="KW-0963">Cytoplasm</keyword>
<keyword evidence="6" id="KW-0460">Magnesium</keyword>